<dbReference type="PANTHER" id="PTHR31949:SF3">
    <property type="entry name" value="RUN_FYVE DOMAIN PROTEIN"/>
    <property type="match status" value="1"/>
</dbReference>
<feature type="region of interest" description="Disordered" evidence="1">
    <location>
        <begin position="588"/>
        <end position="631"/>
    </location>
</feature>
<accession>A0AAN7DVS0</accession>
<dbReference type="GO" id="GO:0055028">
    <property type="term" value="C:cortical microtubule"/>
    <property type="evidence" value="ECO:0007669"/>
    <property type="project" value="TreeGrafter"/>
</dbReference>
<evidence type="ECO:0000313" key="3">
    <source>
        <dbReference type="Proteomes" id="UP001324115"/>
    </source>
</evidence>
<dbReference type="GO" id="GO:0043622">
    <property type="term" value="P:cortical microtubule organization"/>
    <property type="evidence" value="ECO:0007669"/>
    <property type="project" value="TreeGrafter"/>
</dbReference>
<sequence>MHNVPLHLQHGDFDKGPAVEYDHAENSIHHGVAMEILATSEVSQVKAESSDVFILENMALCLKCGSRYVADEVEADVKLCPECCRKDKLLSVIIPDTTITVAENSPVMSMTFSEEEKPSVEMEPLMVVPEFPHITSVGEPKVSQGEENVEQGQTFWSEQNQNYSLESARSLVEEVEHRHANQQEMGQSIVGYSMTDDGTGGQQLRHFNDHPNLEADFSEGTGISILLKRSSSSKGPVIRGRTFTASTIPYDNLSYARDSANSMRSSIGHSSFSTSSSIDFSSSRQTETRVQRQLSSRKSDMENYRFDISTKPQSTGSSFSGFSNHVRQGSGLASSTLTEENFEVSAGNVERDVEIRTASEEQVLMSEYTEADVTCTSLTRTAAVQNDNFECKDGSRTIDDFTSELLSRVVSVQLEDGSVASLPNYEDRAVYENGENFPDNARVMDMEASIRTSKSSFELETEKCCQSTLGSQIDDASQISKSTKGELQDCSVPSSSEGDLIAPVSEHNTSDHADGIIEESKVMVECQGGSKARSLTLDEATDTILFCSSIVHDLACQAAAIAMEKESSVPLEGSRPTVTILGKSISDRKVPRGRTATKRTSRAQKARQRQAETDAKILSNETENDENVDESLPCIVGLPNKVDSMKPPPPPKLESKCNCTIM</sequence>
<feature type="region of interest" description="Disordered" evidence="1">
    <location>
        <begin position="486"/>
        <end position="507"/>
    </location>
</feature>
<evidence type="ECO:0000256" key="1">
    <source>
        <dbReference type="SAM" id="MobiDB-lite"/>
    </source>
</evidence>
<dbReference type="PANTHER" id="PTHR31949">
    <property type="entry name" value="GASTRIC MUCIN-LIKE PROTEIN"/>
    <property type="match status" value="1"/>
</dbReference>
<feature type="compositionally biased region" description="Low complexity" evidence="1">
    <location>
        <begin position="265"/>
        <end position="283"/>
    </location>
</feature>
<organism evidence="2 3">
    <name type="scientific">Quercus rubra</name>
    <name type="common">Northern red oak</name>
    <name type="synonym">Quercus borealis</name>
    <dbReference type="NCBI Taxonomy" id="3512"/>
    <lineage>
        <taxon>Eukaryota</taxon>
        <taxon>Viridiplantae</taxon>
        <taxon>Streptophyta</taxon>
        <taxon>Embryophyta</taxon>
        <taxon>Tracheophyta</taxon>
        <taxon>Spermatophyta</taxon>
        <taxon>Magnoliopsida</taxon>
        <taxon>eudicotyledons</taxon>
        <taxon>Gunneridae</taxon>
        <taxon>Pentapetalae</taxon>
        <taxon>rosids</taxon>
        <taxon>fabids</taxon>
        <taxon>Fagales</taxon>
        <taxon>Fagaceae</taxon>
        <taxon>Quercus</taxon>
    </lineage>
</organism>
<comment type="caution">
    <text evidence="2">The sequence shown here is derived from an EMBL/GenBank/DDBJ whole genome shotgun (WGS) entry which is preliminary data.</text>
</comment>
<protein>
    <submittedName>
        <fullName evidence="2">Uncharacterized protein</fullName>
    </submittedName>
</protein>
<reference evidence="2 3" key="1">
    <citation type="journal article" date="2023" name="G3 (Bethesda)">
        <title>A haplotype-resolved chromosome-scale genome for Quercus rubra L. provides insights into the genetics of adaptive traits for red oak species.</title>
        <authorList>
            <person name="Kapoor B."/>
            <person name="Jenkins J."/>
            <person name="Schmutz J."/>
            <person name="Zhebentyayeva T."/>
            <person name="Kuelheim C."/>
            <person name="Coggeshall M."/>
            <person name="Heim C."/>
            <person name="Lasky J.R."/>
            <person name="Leites L."/>
            <person name="Islam-Faridi N."/>
            <person name="Romero-Severson J."/>
            <person name="DeLeo V.L."/>
            <person name="Lucas S.M."/>
            <person name="Lazic D."/>
            <person name="Gailing O."/>
            <person name="Carlson J."/>
            <person name="Staton M."/>
        </authorList>
    </citation>
    <scope>NUCLEOTIDE SEQUENCE [LARGE SCALE GENOMIC DNA]</scope>
    <source>
        <strain evidence="2">Pseudo-F2</strain>
    </source>
</reference>
<proteinExistence type="predicted"/>
<dbReference type="AlphaFoldDB" id="A0AAN7DVS0"/>
<evidence type="ECO:0000313" key="2">
    <source>
        <dbReference type="EMBL" id="KAK4551880.1"/>
    </source>
</evidence>
<gene>
    <name evidence="2" type="ORF">RGQ29_032242</name>
</gene>
<keyword evidence="3" id="KW-1185">Reference proteome</keyword>
<name>A0AAN7DVS0_QUERU</name>
<dbReference type="EMBL" id="JAXUIC010000041">
    <property type="protein sequence ID" value="KAK4551880.1"/>
    <property type="molecule type" value="Genomic_DNA"/>
</dbReference>
<feature type="compositionally biased region" description="Basic residues" evidence="1">
    <location>
        <begin position="591"/>
        <end position="608"/>
    </location>
</feature>
<dbReference type="Proteomes" id="UP001324115">
    <property type="component" value="Unassembled WGS sequence"/>
</dbReference>
<feature type="region of interest" description="Disordered" evidence="1">
    <location>
        <begin position="263"/>
        <end position="303"/>
    </location>
</feature>